<sequence length="136" mass="15913">MKASLLRKEILTLVVLFVCSLAMSAASPRNYLYDTKEENGKIVSKVIFLQEEGLLNKQVKYEFTYNDNGKVAEKKAYRWNQSKETWDPYYLISYQYNEAKGEINSVYGMWNKKKKDFSLNTQEMVVPATSYEEIFS</sequence>
<dbReference type="InterPro" id="IPR024339">
    <property type="entry name" value="DUF3836"/>
</dbReference>
<dbReference type="RefSeq" id="WP_028726383.1">
    <property type="nucleotide sequence ID" value="NZ_AUAE01000009.1"/>
</dbReference>
<dbReference type="Pfam" id="PF12930">
    <property type="entry name" value="DUF3836"/>
    <property type="match status" value="1"/>
</dbReference>
<evidence type="ECO:0000313" key="1">
    <source>
        <dbReference type="EMBL" id="KKB58608.1"/>
    </source>
</evidence>
<dbReference type="Proteomes" id="UP000033035">
    <property type="component" value="Unassembled WGS sequence"/>
</dbReference>
<dbReference type="Gene3D" id="2.40.128.720">
    <property type="match status" value="1"/>
</dbReference>
<gene>
    <name evidence="1" type="ORF">HMPREF1536_01485</name>
</gene>
<evidence type="ECO:0008006" key="3">
    <source>
        <dbReference type="Google" id="ProtNLM"/>
    </source>
</evidence>
<dbReference type="EMBL" id="AQHW01000009">
    <property type="protein sequence ID" value="KKB58608.1"/>
    <property type="molecule type" value="Genomic_DNA"/>
</dbReference>
<comment type="caution">
    <text evidence="1">The sequence shown here is derived from an EMBL/GenBank/DDBJ whole genome shotgun (WGS) entry which is preliminary data.</text>
</comment>
<proteinExistence type="predicted"/>
<dbReference type="PATRIC" id="fig|1203610.3.peg.1521"/>
<organism evidence="1 2">
    <name type="scientific">Parabacteroides gordonii MS-1 = DSM 23371</name>
    <dbReference type="NCBI Taxonomy" id="1203610"/>
    <lineage>
        <taxon>Bacteria</taxon>
        <taxon>Pseudomonadati</taxon>
        <taxon>Bacteroidota</taxon>
        <taxon>Bacteroidia</taxon>
        <taxon>Bacteroidales</taxon>
        <taxon>Tannerellaceae</taxon>
        <taxon>Parabacteroides</taxon>
    </lineage>
</organism>
<keyword evidence="2" id="KW-1185">Reference proteome</keyword>
<reference evidence="1 2" key="1">
    <citation type="submission" date="2013-04" db="EMBL/GenBank/DDBJ databases">
        <title>The Genome Sequence of Parabacteroides gordonii DSM 23371.</title>
        <authorList>
            <consortium name="The Broad Institute Genomics Platform"/>
            <person name="Earl A."/>
            <person name="Ward D."/>
            <person name="Feldgarden M."/>
            <person name="Gevers D."/>
            <person name="Martens E."/>
            <person name="Sakamoto M."/>
            <person name="Benno Y."/>
            <person name="Suzuki N."/>
            <person name="Matsunaga N."/>
            <person name="Koshihara K."/>
            <person name="Seki M."/>
            <person name="Komiya H."/>
            <person name="Walker B."/>
            <person name="Young S."/>
            <person name="Zeng Q."/>
            <person name="Gargeya S."/>
            <person name="Fitzgerald M."/>
            <person name="Haas B."/>
            <person name="Abouelleil A."/>
            <person name="Allen A.W."/>
            <person name="Alvarado L."/>
            <person name="Arachchi H.M."/>
            <person name="Berlin A.M."/>
            <person name="Chapman S.B."/>
            <person name="Gainer-Dewar J."/>
            <person name="Goldberg J."/>
            <person name="Griggs A."/>
            <person name="Gujja S."/>
            <person name="Hansen M."/>
            <person name="Howarth C."/>
            <person name="Imamovic A."/>
            <person name="Ireland A."/>
            <person name="Larimer J."/>
            <person name="McCowan C."/>
            <person name="Murphy C."/>
            <person name="Pearson M."/>
            <person name="Poon T.W."/>
            <person name="Priest M."/>
            <person name="Roberts A."/>
            <person name="Saif S."/>
            <person name="Shea T."/>
            <person name="Sisk P."/>
            <person name="Sykes S."/>
            <person name="Wortman J."/>
            <person name="Nusbaum C."/>
            <person name="Birren B."/>
        </authorList>
    </citation>
    <scope>NUCLEOTIDE SEQUENCE [LARGE SCALE GENOMIC DNA]</scope>
    <source>
        <strain evidence="1 2">MS-1</strain>
    </source>
</reference>
<dbReference type="AlphaFoldDB" id="A0A0F5JLG5"/>
<evidence type="ECO:0000313" key="2">
    <source>
        <dbReference type="Proteomes" id="UP000033035"/>
    </source>
</evidence>
<accession>A0A0F5JLG5</accession>
<protein>
    <recommendedName>
        <fullName evidence="3">DUF3836 domain-containing protein</fullName>
    </recommendedName>
</protein>
<name>A0A0F5JLG5_9BACT</name>
<dbReference type="HOGENOM" id="CLU_133247_0_0_10"/>